<dbReference type="SUPFAM" id="SSF52540">
    <property type="entry name" value="P-loop containing nucleoside triphosphate hydrolases"/>
    <property type="match status" value="1"/>
</dbReference>
<dbReference type="Pfam" id="PF00005">
    <property type="entry name" value="ABC_tran"/>
    <property type="match status" value="1"/>
</dbReference>
<dbReference type="Gene3D" id="3.40.50.300">
    <property type="entry name" value="P-loop containing nucleotide triphosphate hydrolases"/>
    <property type="match status" value="1"/>
</dbReference>
<evidence type="ECO:0000259" key="4">
    <source>
        <dbReference type="PROSITE" id="PS50893"/>
    </source>
</evidence>
<dbReference type="InterPro" id="IPR027417">
    <property type="entry name" value="P-loop_NTPase"/>
</dbReference>
<dbReference type="RefSeq" id="WP_203752236.1">
    <property type="nucleotide sequence ID" value="NZ_BONK01000006.1"/>
</dbReference>
<keyword evidence="3" id="KW-0067">ATP-binding</keyword>
<evidence type="ECO:0000256" key="2">
    <source>
        <dbReference type="ARBA" id="ARBA00022741"/>
    </source>
</evidence>
<dbReference type="InterPro" id="IPR003593">
    <property type="entry name" value="AAA+_ATPase"/>
</dbReference>
<dbReference type="InterPro" id="IPR050166">
    <property type="entry name" value="ABC_transporter_ATP-bind"/>
</dbReference>
<dbReference type="InterPro" id="IPR003439">
    <property type="entry name" value="ABC_transporter-like_ATP-bd"/>
</dbReference>
<dbReference type="PANTHER" id="PTHR42788">
    <property type="entry name" value="TAURINE IMPORT ATP-BINDING PROTEIN-RELATED"/>
    <property type="match status" value="1"/>
</dbReference>
<dbReference type="PROSITE" id="PS50893">
    <property type="entry name" value="ABC_TRANSPORTER_2"/>
    <property type="match status" value="1"/>
</dbReference>
<organism evidence="5 6">
    <name type="scientific">Cellulomonas chitinilytica</name>
    <dbReference type="NCBI Taxonomy" id="398759"/>
    <lineage>
        <taxon>Bacteria</taxon>
        <taxon>Bacillati</taxon>
        <taxon>Actinomycetota</taxon>
        <taxon>Actinomycetes</taxon>
        <taxon>Micrococcales</taxon>
        <taxon>Cellulomonadaceae</taxon>
        <taxon>Cellulomonas</taxon>
    </lineage>
</organism>
<name>A0A919U282_9CELL</name>
<evidence type="ECO:0000313" key="6">
    <source>
        <dbReference type="Proteomes" id="UP000632740"/>
    </source>
</evidence>
<reference evidence="5" key="1">
    <citation type="submission" date="2021-01" db="EMBL/GenBank/DDBJ databases">
        <title>Whole genome shotgun sequence of Cellulomonas chitinilytica NBRC 110799.</title>
        <authorList>
            <person name="Komaki H."/>
            <person name="Tamura T."/>
        </authorList>
    </citation>
    <scope>NUCLEOTIDE SEQUENCE</scope>
    <source>
        <strain evidence="5">NBRC 110799</strain>
    </source>
</reference>
<dbReference type="AlphaFoldDB" id="A0A919U282"/>
<evidence type="ECO:0000313" key="5">
    <source>
        <dbReference type="EMBL" id="GIG21202.1"/>
    </source>
</evidence>
<dbReference type="GO" id="GO:0005524">
    <property type="term" value="F:ATP binding"/>
    <property type="evidence" value="ECO:0007669"/>
    <property type="project" value="UniProtKB-KW"/>
</dbReference>
<dbReference type="SMART" id="SM00382">
    <property type="entry name" value="AAA"/>
    <property type="match status" value="1"/>
</dbReference>
<dbReference type="EMBL" id="BONK01000006">
    <property type="protein sequence ID" value="GIG21202.1"/>
    <property type="molecule type" value="Genomic_DNA"/>
</dbReference>
<comment type="caution">
    <text evidence="5">The sequence shown here is derived from an EMBL/GenBank/DDBJ whole genome shotgun (WGS) entry which is preliminary data.</text>
</comment>
<sequence>MIAVRGLTVHLGGHTVLDGVDLDLPDGGVVAVTGPNGCGKTTLGRVLLGLVEPADGSVRGLGGARAAVFQEDRLCEHLDAVANVRLVLPHDVGAAEVTAELRALGLTADALGRPVRDLSGGQRRRVAIARALLAEADLVVLDEPFTGIDAAGRDQVLARVAQSCAGRTVLLITHDQDDALRLGATVVDLPRAQASDDDGRRRA</sequence>
<dbReference type="PROSITE" id="PS00211">
    <property type="entry name" value="ABC_TRANSPORTER_1"/>
    <property type="match status" value="1"/>
</dbReference>
<proteinExistence type="predicted"/>
<keyword evidence="6" id="KW-1185">Reference proteome</keyword>
<dbReference type="PANTHER" id="PTHR42788:SF19">
    <property type="entry name" value="ALIPHATIC SULFONATES IMPORT ATP-BINDING PROTEIN SSUB 2"/>
    <property type="match status" value="1"/>
</dbReference>
<dbReference type="InterPro" id="IPR017871">
    <property type="entry name" value="ABC_transporter-like_CS"/>
</dbReference>
<keyword evidence="1" id="KW-0813">Transport</keyword>
<dbReference type="Proteomes" id="UP000632740">
    <property type="component" value="Unassembled WGS sequence"/>
</dbReference>
<evidence type="ECO:0000256" key="3">
    <source>
        <dbReference type="ARBA" id="ARBA00022840"/>
    </source>
</evidence>
<feature type="domain" description="ABC transporter" evidence="4">
    <location>
        <begin position="2"/>
        <end position="203"/>
    </location>
</feature>
<evidence type="ECO:0000256" key="1">
    <source>
        <dbReference type="ARBA" id="ARBA00022448"/>
    </source>
</evidence>
<protein>
    <submittedName>
        <fullName evidence="5">Sulfate transporter</fullName>
    </submittedName>
</protein>
<gene>
    <name evidence="5" type="ORF">Cch01nite_19260</name>
</gene>
<keyword evidence="2" id="KW-0547">Nucleotide-binding</keyword>
<accession>A0A919U282</accession>
<dbReference type="GO" id="GO:0016887">
    <property type="term" value="F:ATP hydrolysis activity"/>
    <property type="evidence" value="ECO:0007669"/>
    <property type="project" value="InterPro"/>
</dbReference>